<feature type="region of interest" description="Disordered" evidence="1">
    <location>
        <begin position="67"/>
        <end position="135"/>
    </location>
</feature>
<dbReference type="GO" id="GO:0016020">
    <property type="term" value="C:membrane"/>
    <property type="evidence" value="ECO:0007669"/>
    <property type="project" value="TreeGrafter"/>
</dbReference>
<proteinExistence type="predicted"/>
<comment type="caution">
    <text evidence="3">The sequence shown here is derived from an EMBL/GenBank/DDBJ whole genome shotgun (WGS) entry which is preliminary data.</text>
</comment>
<feature type="transmembrane region" description="Helical" evidence="2">
    <location>
        <begin position="250"/>
        <end position="272"/>
    </location>
</feature>
<dbReference type="AlphaFoldDB" id="A0AAD6HDW2"/>
<keyword evidence="2" id="KW-0812">Transmembrane</keyword>
<feature type="compositionally biased region" description="Basic and acidic residues" evidence="1">
    <location>
        <begin position="74"/>
        <end position="100"/>
    </location>
</feature>
<evidence type="ECO:0000313" key="3">
    <source>
        <dbReference type="EMBL" id="KAJ5709543.1"/>
    </source>
</evidence>
<name>A0AAD6HDW2_9EURO</name>
<dbReference type="Proteomes" id="UP001215712">
    <property type="component" value="Unassembled WGS sequence"/>
</dbReference>
<reference evidence="3" key="1">
    <citation type="journal article" date="2023" name="IMA Fungus">
        <title>Comparative genomic study of the Penicillium genus elucidates a diverse pangenome and 15 lateral gene transfer events.</title>
        <authorList>
            <person name="Petersen C."/>
            <person name="Sorensen T."/>
            <person name="Nielsen M.R."/>
            <person name="Sondergaard T.E."/>
            <person name="Sorensen J.L."/>
            <person name="Fitzpatrick D.A."/>
            <person name="Frisvad J.C."/>
            <person name="Nielsen K.L."/>
        </authorList>
    </citation>
    <scope>NUCLEOTIDE SEQUENCE</scope>
    <source>
        <strain evidence="3">IBT 17514</strain>
    </source>
</reference>
<protein>
    <submittedName>
        <fullName evidence="3">Uncharacterized protein</fullName>
    </submittedName>
</protein>
<evidence type="ECO:0000256" key="1">
    <source>
        <dbReference type="SAM" id="MobiDB-lite"/>
    </source>
</evidence>
<gene>
    <name evidence="3" type="ORF">N7493_009834</name>
</gene>
<evidence type="ECO:0000313" key="4">
    <source>
        <dbReference type="Proteomes" id="UP001215712"/>
    </source>
</evidence>
<evidence type="ECO:0000256" key="2">
    <source>
        <dbReference type="SAM" id="Phobius"/>
    </source>
</evidence>
<dbReference type="PANTHER" id="PTHR41807">
    <property type="entry name" value="GLUTATHIONE TRANSFERASE 3"/>
    <property type="match status" value="1"/>
</dbReference>
<dbReference type="PANTHER" id="PTHR41807:SF1">
    <property type="entry name" value="GLUTATHIONE TRANSFERASE 3"/>
    <property type="match status" value="1"/>
</dbReference>
<keyword evidence="4" id="KW-1185">Reference proteome</keyword>
<accession>A0AAD6HDW2</accession>
<feature type="compositionally biased region" description="Low complexity" evidence="1">
    <location>
        <begin position="118"/>
        <end position="135"/>
    </location>
</feature>
<reference evidence="3" key="2">
    <citation type="submission" date="2023-01" db="EMBL/GenBank/DDBJ databases">
        <authorList>
            <person name="Petersen C."/>
        </authorList>
    </citation>
    <scope>NUCLEOTIDE SEQUENCE</scope>
    <source>
        <strain evidence="3">IBT 17514</strain>
    </source>
</reference>
<keyword evidence="2" id="KW-1133">Transmembrane helix</keyword>
<dbReference type="InterPro" id="IPR038872">
    <property type="entry name" value="Put_GTT3"/>
</dbReference>
<sequence>MSSGLPYLNKLRKPELVEIAEKTDLQEYDEYNKGELVAALDKHLSDNRAIFSSDSSLSEFYTRLAGTNRRGSPVKREARVEVSPLLEKKTPKTPVLEKKTPGRRSTKTKEEPIESDDAAVTPAPKKTPASASRSTVRSVRSVVVESASAYLPPSPAVVTDAIDQQTTKMREGLESAWTASGIIERSHALRSTLSSLKAVETIFVLLETGFILAELVPMRYLTTTPAVPAVSLPAISLRVPDLFVLLTANFWAPFMLWFVTNLGLPLVAAYFINLSWQAAASSQGPLRRQRQAAEHASFDPLTFNIVKALLAYKVYAHHWDYASLFSPYSIKKANFAIPGQWKAVLTGNAIGVIGTLYEAILRRS</sequence>
<organism evidence="3 4">
    <name type="scientific">Penicillium malachiteum</name>
    <dbReference type="NCBI Taxonomy" id="1324776"/>
    <lineage>
        <taxon>Eukaryota</taxon>
        <taxon>Fungi</taxon>
        <taxon>Dikarya</taxon>
        <taxon>Ascomycota</taxon>
        <taxon>Pezizomycotina</taxon>
        <taxon>Eurotiomycetes</taxon>
        <taxon>Eurotiomycetidae</taxon>
        <taxon>Eurotiales</taxon>
        <taxon>Aspergillaceae</taxon>
        <taxon>Penicillium</taxon>
    </lineage>
</organism>
<dbReference type="EMBL" id="JAQJAN010000018">
    <property type="protein sequence ID" value="KAJ5709543.1"/>
    <property type="molecule type" value="Genomic_DNA"/>
</dbReference>
<keyword evidence="2" id="KW-0472">Membrane</keyword>